<dbReference type="AlphaFoldDB" id="D5UJZ6"/>
<gene>
    <name evidence="1" type="ordered locus">Cfla_0828</name>
</gene>
<dbReference type="KEGG" id="cfl:Cfla_0828"/>
<evidence type="ECO:0000313" key="2">
    <source>
        <dbReference type="Proteomes" id="UP000000849"/>
    </source>
</evidence>
<evidence type="ECO:0000313" key="1">
    <source>
        <dbReference type="EMBL" id="ADG73738.1"/>
    </source>
</evidence>
<dbReference type="EMBL" id="CP001964">
    <property type="protein sequence ID" value="ADG73738.1"/>
    <property type="molecule type" value="Genomic_DNA"/>
</dbReference>
<dbReference type="Proteomes" id="UP000000849">
    <property type="component" value="Chromosome"/>
</dbReference>
<proteinExistence type="predicted"/>
<sequence length="77" mass="7950">MEQLDPALAGVRAYLGHLEGCEVAVRTLSGAEYVGPLSCLLSGNVVFVGPSGAAPCIRVDAIESVLLLRGEPGRATR</sequence>
<dbReference type="OrthoDB" id="9958906at2"/>
<protein>
    <submittedName>
        <fullName evidence="1">Uncharacterized protein</fullName>
    </submittedName>
</protein>
<name>D5UJZ6_CELFN</name>
<keyword evidence="2" id="KW-1185">Reference proteome</keyword>
<dbReference type="HOGENOM" id="CLU_2631709_0_0_11"/>
<accession>D5UJZ6</accession>
<dbReference type="RefSeq" id="WP_013116072.1">
    <property type="nucleotide sequence ID" value="NC_014151.1"/>
</dbReference>
<organism evidence="1 2">
    <name type="scientific">Cellulomonas flavigena (strain ATCC 482 / DSM 20109 / BCRC 11376 / JCM 18109 / NBRC 3775 / NCIMB 8073 / NRS 134)</name>
    <dbReference type="NCBI Taxonomy" id="446466"/>
    <lineage>
        <taxon>Bacteria</taxon>
        <taxon>Bacillati</taxon>
        <taxon>Actinomycetota</taxon>
        <taxon>Actinomycetes</taxon>
        <taxon>Micrococcales</taxon>
        <taxon>Cellulomonadaceae</taxon>
        <taxon>Cellulomonas</taxon>
    </lineage>
</organism>
<reference evidence="1 2" key="1">
    <citation type="journal article" date="2010" name="Stand. Genomic Sci.">
        <title>Complete genome sequence of Cellulomonas flavigena type strain (134).</title>
        <authorList>
            <person name="Abt B."/>
            <person name="Foster B."/>
            <person name="Lapidus A."/>
            <person name="Clum A."/>
            <person name="Sun H."/>
            <person name="Pukall R."/>
            <person name="Lucas S."/>
            <person name="Glavina Del Rio T."/>
            <person name="Nolan M."/>
            <person name="Tice H."/>
            <person name="Cheng J.F."/>
            <person name="Pitluck S."/>
            <person name="Liolios K."/>
            <person name="Ivanova N."/>
            <person name="Mavromatis K."/>
            <person name="Ovchinnikova G."/>
            <person name="Pati A."/>
            <person name="Goodwin L."/>
            <person name="Chen A."/>
            <person name="Palaniappan K."/>
            <person name="Land M."/>
            <person name="Hauser L."/>
            <person name="Chang Y.J."/>
            <person name="Jeffries C.D."/>
            <person name="Rohde M."/>
            <person name="Goker M."/>
            <person name="Woyke T."/>
            <person name="Bristow J."/>
            <person name="Eisen J.A."/>
            <person name="Markowitz V."/>
            <person name="Hugenholtz P."/>
            <person name="Kyrpides N.C."/>
            <person name="Klenk H.P."/>
        </authorList>
    </citation>
    <scope>NUCLEOTIDE SEQUENCE [LARGE SCALE GENOMIC DNA]</scope>
    <source>
        <strain evidence="2">ATCC 482 / DSM 20109 / BCRC 11376 / JCM 18109 / NBRC 3775 / NCIMB 8073 / NRS 134</strain>
    </source>
</reference>